<dbReference type="OrthoDB" id="9803892at2"/>
<evidence type="ECO:0000313" key="3">
    <source>
        <dbReference type="Proteomes" id="UP000248553"/>
    </source>
</evidence>
<dbReference type="PANTHER" id="PTHR43355:SF2">
    <property type="entry name" value="FLAVIN REDUCTASE (NADPH)"/>
    <property type="match status" value="1"/>
</dbReference>
<dbReference type="InterPro" id="IPR051606">
    <property type="entry name" value="Polyketide_Oxido-like"/>
</dbReference>
<organism evidence="2 3">
    <name type="scientific">Hymenobacter edaphi</name>
    <dbReference type="NCBI Taxonomy" id="2211146"/>
    <lineage>
        <taxon>Bacteria</taxon>
        <taxon>Pseudomonadati</taxon>
        <taxon>Bacteroidota</taxon>
        <taxon>Cytophagia</taxon>
        <taxon>Cytophagales</taxon>
        <taxon>Hymenobacteraceae</taxon>
        <taxon>Hymenobacter</taxon>
    </lineage>
</organism>
<proteinExistence type="predicted"/>
<keyword evidence="3" id="KW-1185">Reference proteome</keyword>
<dbReference type="AlphaFoldDB" id="A0A328BSP7"/>
<evidence type="ECO:0000313" key="2">
    <source>
        <dbReference type="EMBL" id="RAK68108.1"/>
    </source>
</evidence>
<feature type="domain" description="NAD(P)-binding" evidence="1">
    <location>
        <begin position="8"/>
        <end position="176"/>
    </location>
</feature>
<dbReference type="PANTHER" id="PTHR43355">
    <property type="entry name" value="FLAVIN REDUCTASE (NADPH)"/>
    <property type="match status" value="1"/>
</dbReference>
<protein>
    <submittedName>
        <fullName evidence="2">NAD-dependent dehydratase</fullName>
    </submittedName>
</protein>
<accession>A0A328BSP7</accession>
<dbReference type="GO" id="GO:0004074">
    <property type="term" value="F:biliverdin reductase [NAD(P)H] activity"/>
    <property type="evidence" value="ECO:0007669"/>
    <property type="project" value="TreeGrafter"/>
</dbReference>
<gene>
    <name evidence="2" type="ORF">DLM85_08715</name>
</gene>
<dbReference type="InterPro" id="IPR036291">
    <property type="entry name" value="NAD(P)-bd_dom_sf"/>
</dbReference>
<reference evidence="3" key="1">
    <citation type="submission" date="2018-05" db="EMBL/GenBank/DDBJ databases">
        <authorList>
            <person name="Nie L."/>
        </authorList>
    </citation>
    <scope>NUCLEOTIDE SEQUENCE [LARGE SCALE GENOMIC DNA]</scope>
    <source>
        <strain evidence="3">NL</strain>
    </source>
</reference>
<name>A0A328BSP7_9BACT</name>
<dbReference type="SUPFAM" id="SSF51735">
    <property type="entry name" value="NAD(P)-binding Rossmann-fold domains"/>
    <property type="match status" value="1"/>
</dbReference>
<dbReference type="Pfam" id="PF13460">
    <property type="entry name" value="NAD_binding_10"/>
    <property type="match status" value="1"/>
</dbReference>
<sequence>MKNVLVLGAGGNIARLVTAQLAPRAGVRLTLLARSARRLGPPPAGARVVEGSVLDYEVLKAAVAGQDLVYANRAGDLEAMARNIVRAMQETGVRRLIFISSIGICDEPLNPGLRPYRRAADALEASDLEYTILRPTWFSSADEVDYETTQKGPPEQGSVISQRSLAAFITRLIEAPEQYRRAKLGIHKPGS</sequence>
<dbReference type="GO" id="GO:0042602">
    <property type="term" value="F:riboflavin reductase (NADPH) activity"/>
    <property type="evidence" value="ECO:0007669"/>
    <property type="project" value="TreeGrafter"/>
</dbReference>
<dbReference type="Gene3D" id="3.40.50.720">
    <property type="entry name" value="NAD(P)-binding Rossmann-like Domain"/>
    <property type="match status" value="1"/>
</dbReference>
<dbReference type="EMBL" id="QHKM01000002">
    <property type="protein sequence ID" value="RAK68108.1"/>
    <property type="molecule type" value="Genomic_DNA"/>
</dbReference>
<dbReference type="RefSeq" id="WP_111477721.1">
    <property type="nucleotide sequence ID" value="NZ_QHKM01000002.1"/>
</dbReference>
<evidence type="ECO:0000259" key="1">
    <source>
        <dbReference type="Pfam" id="PF13460"/>
    </source>
</evidence>
<dbReference type="InterPro" id="IPR016040">
    <property type="entry name" value="NAD(P)-bd_dom"/>
</dbReference>
<dbReference type="Proteomes" id="UP000248553">
    <property type="component" value="Unassembled WGS sequence"/>
</dbReference>
<comment type="caution">
    <text evidence="2">The sequence shown here is derived from an EMBL/GenBank/DDBJ whole genome shotgun (WGS) entry which is preliminary data.</text>
</comment>